<feature type="repeat" description="TPR" evidence="3">
    <location>
        <begin position="248"/>
        <end position="281"/>
    </location>
</feature>
<dbReference type="InterPro" id="IPR050498">
    <property type="entry name" value="Ycf3"/>
</dbReference>
<gene>
    <name evidence="5" type="ORF">GNH96_09125</name>
</gene>
<organism evidence="5 6">
    <name type="scientific">Methylococcus geothermalis</name>
    <dbReference type="NCBI Taxonomy" id="2681310"/>
    <lineage>
        <taxon>Bacteria</taxon>
        <taxon>Pseudomonadati</taxon>
        <taxon>Pseudomonadota</taxon>
        <taxon>Gammaproteobacteria</taxon>
        <taxon>Methylococcales</taxon>
        <taxon>Methylococcaceae</taxon>
        <taxon>Methylococcus</taxon>
    </lineage>
</organism>
<dbReference type="SMART" id="SM00028">
    <property type="entry name" value="TPR"/>
    <property type="match status" value="10"/>
</dbReference>
<feature type="repeat" description="TPR" evidence="3">
    <location>
        <begin position="214"/>
        <end position="247"/>
    </location>
</feature>
<feature type="repeat" description="TPR" evidence="3">
    <location>
        <begin position="660"/>
        <end position="693"/>
    </location>
</feature>
<dbReference type="Pfam" id="PF13374">
    <property type="entry name" value="TPR_10"/>
    <property type="match status" value="1"/>
</dbReference>
<dbReference type="KEGG" id="metu:GNH96_09125"/>
<dbReference type="Proteomes" id="UP000503004">
    <property type="component" value="Chromosome"/>
</dbReference>
<feature type="repeat" description="TPR" evidence="3">
    <location>
        <begin position="626"/>
        <end position="659"/>
    </location>
</feature>
<feature type="repeat" description="TPR" evidence="3">
    <location>
        <begin position="180"/>
        <end position="213"/>
    </location>
</feature>
<dbReference type="SUPFAM" id="SSF48452">
    <property type="entry name" value="TPR-like"/>
    <property type="match status" value="2"/>
</dbReference>
<keyword evidence="2 3" id="KW-0802">TPR repeat</keyword>
<evidence type="ECO:0000313" key="6">
    <source>
        <dbReference type="Proteomes" id="UP000503004"/>
    </source>
</evidence>
<dbReference type="PANTHER" id="PTHR44858:SF1">
    <property type="entry name" value="UDP-N-ACETYLGLUCOSAMINE--PEPTIDE N-ACETYLGLUCOSAMINYLTRANSFERASE SPINDLY-RELATED"/>
    <property type="match status" value="1"/>
</dbReference>
<protein>
    <submittedName>
        <fullName evidence="5">Tetratricopeptide repeat protein</fullName>
    </submittedName>
</protein>
<feature type="region of interest" description="Disordered" evidence="4">
    <location>
        <begin position="51"/>
        <end position="71"/>
    </location>
</feature>
<accession>A0A858Q8T3</accession>
<dbReference type="EMBL" id="CP046565">
    <property type="protein sequence ID" value="QJD30116.1"/>
    <property type="molecule type" value="Genomic_DNA"/>
</dbReference>
<dbReference type="PROSITE" id="PS50005">
    <property type="entry name" value="TPR"/>
    <property type="match status" value="6"/>
</dbReference>
<evidence type="ECO:0000256" key="4">
    <source>
        <dbReference type="SAM" id="MobiDB-lite"/>
    </source>
</evidence>
<evidence type="ECO:0000256" key="2">
    <source>
        <dbReference type="ARBA" id="ARBA00022803"/>
    </source>
</evidence>
<reference evidence="6" key="1">
    <citation type="submission" date="2019-12" db="EMBL/GenBank/DDBJ databases">
        <authorList>
            <person name="Awala S.I."/>
            <person name="Rhee S.K."/>
        </authorList>
    </citation>
    <scope>NUCLEOTIDE SEQUENCE [LARGE SCALE GENOMIC DNA]</scope>
    <source>
        <strain evidence="6">IM1</strain>
    </source>
</reference>
<dbReference type="PROSITE" id="PS50293">
    <property type="entry name" value="TPR_REGION"/>
    <property type="match status" value="2"/>
</dbReference>
<dbReference type="InterPro" id="IPR011990">
    <property type="entry name" value="TPR-like_helical_dom_sf"/>
</dbReference>
<dbReference type="PANTHER" id="PTHR44858">
    <property type="entry name" value="TETRATRICOPEPTIDE REPEAT PROTEIN 6"/>
    <property type="match status" value="1"/>
</dbReference>
<keyword evidence="1" id="KW-0677">Repeat</keyword>
<dbReference type="Pfam" id="PF14559">
    <property type="entry name" value="TPR_19"/>
    <property type="match status" value="1"/>
</dbReference>
<feature type="repeat" description="TPR" evidence="3">
    <location>
        <begin position="728"/>
        <end position="761"/>
    </location>
</feature>
<proteinExistence type="predicted"/>
<dbReference type="AlphaFoldDB" id="A0A858Q8T3"/>
<sequence length="1152" mass="128966">MARRARRHGAGRPETEPLTTAPGSARNSTMLLRLLKDLCFADGAKGAHEAGAGAFPLPGVRPSPVGGEESTDSDEAAMAQLYQQAEKGLAEGDLVLAETCCQKILNLRPEAALAYLHLARVRLAQGRLPEASECLNRAESTPGLDLKTHNRIGIVWLDLDDCARAETRFRSILAADGTHAYAWCNLGIALQRKGDLEEALTCFRRALKLKPDFADAMHNGGLLLRDLGRPGEALAMLERAVSLKPGFALAHANIGVLHQDLGDIVQALADFDRALELEPESGDIHLTKAHLLLSSGRFREGWEEQEYRRLAPEFPRDRFPFPEWQGEDLTGRNLLVYAEQGIGDEIMLAGCFPDLFAKGGRWVIECDPRLESLYRRSFPQAEFAGKRFKKPDTWLEAFRPIDLQIPVGSLPRFFRNEEADFPRHSGYLVADPQRIGRWKERLAALGPGLKIGLSWRGGTSRTNAYLRSIPLENWLPLLSQSNAHFVNLQYTDCRTELDSLHARHGIRIHSWREMETDYEETAALVASLDLVISVCTAVVHLAGALGVPVWVLVPNSPGWRYMRDRDHLPWYPSARLFRQAVPRDWAPVLRRVAAEFLHLANDRGPFNEGVGPRIQASSPAVAVSKAEKFYHQGLVEKSNKNIESAISCLERAIDVDPEYVPAYSMLGTLYFERGEITEADYCFHMGLRYAPGSGELLLGLARNCVSRGERREAIPLLEDAGAGNWDSADFLSRLALYWGELDETDRAVDIWNRVLEIRPADASAYNNLGLQWLFGKGDAEYARRCFENALALKPELAEARFNLYTALMYLGRTEEAVAGFDQMAEGDYQQSSRFHRAVALLKKGRFGMGWSDYGSRWGYRGAPHRPSHFPDWQGDSCRDQTLLVFGEQGLGDEIMFASCLPDLRARVEGRILLRCNDRLKSLFKRSFPGFDVVEAPVGNGGRQDTADGHRIDWQVAIGDLPGFFRKDEASFPHHAGYLRPAPERVAYWRARLSALGEGPKIGISWQGGQAKTRRQLRSIPLSQWLSILTMEGAHFVSLQYTDCRDELQALTERHGIIVHHWQDAIDDYDETAALVSALDQVVTVCTSIVHLAGALGRPAWVLVPTIPEWRYLDSGASMPWYPSVRLFRQRRPGAWREVVEEIGHSLRSIPRP</sequence>
<dbReference type="Gene3D" id="3.40.50.2000">
    <property type="entry name" value="Glycogen Phosphorylase B"/>
    <property type="match status" value="2"/>
</dbReference>
<dbReference type="Gene3D" id="1.25.40.10">
    <property type="entry name" value="Tetratricopeptide repeat domain"/>
    <property type="match status" value="5"/>
</dbReference>
<dbReference type="InterPro" id="IPR019734">
    <property type="entry name" value="TPR_rpt"/>
</dbReference>
<feature type="region of interest" description="Disordered" evidence="4">
    <location>
        <begin position="1"/>
        <end position="25"/>
    </location>
</feature>
<evidence type="ECO:0000256" key="3">
    <source>
        <dbReference type="PROSITE-ProRule" id="PRU00339"/>
    </source>
</evidence>
<dbReference type="SUPFAM" id="SSF53756">
    <property type="entry name" value="UDP-Glycosyltransferase/glycogen phosphorylase"/>
    <property type="match status" value="2"/>
</dbReference>
<name>A0A858Q8T3_9GAMM</name>
<dbReference type="Pfam" id="PF00515">
    <property type="entry name" value="TPR_1"/>
    <property type="match status" value="2"/>
</dbReference>
<feature type="compositionally biased region" description="Basic residues" evidence="4">
    <location>
        <begin position="1"/>
        <end position="10"/>
    </location>
</feature>
<evidence type="ECO:0000256" key="1">
    <source>
        <dbReference type="ARBA" id="ARBA00022737"/>
    </source>
</evidence>
<evidence type="ECO:0000313" key="5">
    <source>
        <dbReference type="EMBL" id="QJD30116.1"/>
    </source>
</evidence>
<keyword evidence="6" id="KW-1185">Reference proteome</keyword>
<dbReference type="Pfam" id="PF13181">
    <property type="entry name" value="TPR_8"/>
    <property type="match status" value="1"/>
</dbReference>